<dbReference type="EMBL" id="JACHDN010000001">
    <property type="protein sequence ID" value="MBB5471563.1"/>
    <property type="molecule type" value="Genomic_DNA"/>
</dbReference>
<evidence type="ECO:0000313" key="2">
    <source>
        <dbReference type="EMBL" id="GEL48666.1"/>
    </source>
</evidence>
<dbReference type="InterPro" id="IPR036388">
    <property type="entry name" value="WH-like_DNA-bd_sf"/>
</dbReference>
<accession>A0A511FHE2</accession>
<keyword evidence="4" id="KW-1185">Reference proteome</keyword>
<dbReference type="PANTHER" id="PTHR33169:SF13">
    <property type="entry name" value="PADR-FAMILY TRANSCRIPTIONAL REGULATOR"/>
    <property type="match status" value="1"/>
</dbReference>
<gene>
    <name evidence="2" type="ORF">CHO01_37820</name>
    <name evidence="3" type="ORF">HNR08_000299</name>
</gene>
<dbReference type="GO" id="GO:0003677">
    <property type="term" value="F:DNA binding"/>
    <property type="evidence" value="ECO:0007669"/>
    <property type="project" value="UniProtKB-KW"/>
</dbReference>
<evidence type="ECO:0000313" key="5">
    <source>
        <dbReference type="Proteomes" id="UP000564629"/>
    </source>
</evidence>
<proteinExistence type="predicted"/>
<sequence length="113" mass="12296">MPIRMTEQVYLVLLALADEPRHGYGVVQEVRDLSDGAVRLGAGTLYGILDRLVAAGYAEASGEVVVDGRLRRYYRLTPEGLDALAAETARMRALAARADRRLGGVRRPQIGMA</sequence>
<dbReference type="Gene3D" id="1.10.10.10">
    <property type="entry name" value="Winged helix-like DNA-binding domain superfamily/Winged helix DNA-binding domain"/>
    <property type="match status" value="1"/>
</dbReference>
<name>A0A511FHE2_9CELL</name>
<dbReference type="AlphaFoldDB" id="A0A511FHE2"/>
<evidence type="ECO:0000313" key="4">
    <source>
        <dbReference type="Proteomes" id="UP000321723"/>
    </source>
</evidence>
<dbReference type="PANTHER" id="PTHR33169">
    <property type="entry name" value="PADR-FAMILY TRANSCRIPTIONAL REGULATOR"/>
    <property type="match status" value="1"/>
</dbReference>
<protein>
    <submittedName>
        <fullName evidence="3">DNA-binding PadR family transcriptional regulator</fullName>
    </submittedName>
</protein>
<dbReference type="Proteomes" id="UP000564629">
    <property type="component" value="Unassembled WGS sequence"/>
</dbReference>
<evidence type="ECO:0000259" key="1">
    <source>
        <dbReference type="Pfam" id="PF03551"/>
    </source>
</evidence>
<reference evidence="2 4" key="1">
    <citation type="submission" date="2019-07" db="EMBL/GenBank/DDBJ databases">
        <title>Whole genome shotgun sequence of Cellulomonas hominis NBRC 16055.</title>
        <authorList>
            <person name="Hosoyama A."/>
            <person name="Uohara A."/>
            <person name="Ohji S."/>
            <person name="Ichikawa N."/>
        </authorList>
    </citation>
    <scope>NUCLEOTIDE SEQUENCE [LARGE SCALE GENOMIC DNA]</scope>
    <source>
        <strain evidence="2 4">NBRC 16055</strain>
    </source>
</reference>
<dbReference type="InterPro" id="IPR036390">
    <property type="entry name" value="WH_DNA-bd_sf"/>
</dbReference>
<feature type="domain" description="Transcription regulator PadR N-terminal" evidence="1">
    <location>
        <begin position="12"/>
        <end position="85"/>
    </location>
</feature>
<keyword evidence="3" id="KW-0238">DNA-binding</keyword>
<dbReference type="InterPro" id="IPR052509">
    <property type="entry name" value="Metal_resp_DNA-bind_regulator"/>
</dbReference>
<dbReference type="RefSeq" id="WP_210737309.1">
    <property type="nucleotide sequence ID" value="NZ_BJVQ01000096.1"/>
</dbReference>
<dbReference type="Pfam" id="PF03551">
    <property type="entry name" value="PadR"/>
    <property type="match status" value="1"/>
</dbReference>
<dbReference type="Proteomes" id="UP000321723">
    <property type="component" value="Unassembled WGS sequence"/>
</dbReference>
<dbReference type="SUPFAM" id="SSF46785">
    <property type="entry name" value="Winged helix' DNA-binding domain"/>
    <property type="match status" value="1"/>
</dbReference>
<dbReference type="EMBL" id="BJVQ01000096">
    <property type="protein sequence ID" value="GEL48666.1"/>
    <property type="molecule type" value="Genomic_DNA"/>
</dbReference>
<reference evidence="3 5" key="2">
    <citation type="submission" date="2020-08" db="EMBL/GenBank/DDBJ databases">
        <title>Sequencing the genomes of 1000 actinobacteria strains.</title>
        <authorList>
            <person name="Klenk H.-P."/>
        </authorList>
    </citation>
    <scope>NUCLEOTIDE SEQUENCE [LARGE SCALE GENOMIC DNA]</scope>
    <source>
        <strain evidence="3 5">DSM 9581</strain>
    </source>
</reference>
<comment type="caution">
    <text evidence="2">The sequence shown here is derived from an EMBL/GenBank/DDBJ whole genome shotgun (WGS) entry which is preliminary data.</text>
</comment>
<evidence type="ECO:0000313" key="3">
    <source>
        <dbReference type="EMBL" id="MBB5471563.1"/>
    </source>
</evidence>
<dbReference type="InterPro" id="IPR005149">
    <property type="entry name" value="Tscrpt_reg_PadR_N"/>
</dbReference>
<organism evidence="2 4">
    <name type="scientific">Cellulomonas hominis</name>
    <dbReference type="NCBI Taxonomy" id="156981"/>
    <lineage>
        <taxon>Bacteria</taxon>
        <taxon>Bacillati</taxon>
        <taxon>Actinomycetota</taxon>
        <taxon>Actinomycetes</taxon>
        <taxon>Micrococcales</taxon>
        <taxon>Cellulomonadaceae</taxon>
        <taxon>Cellulomonas</taxon>
    </lineage>
</organism>